<dbReference type="PANTHER" id="PTHR42865">
    <property type="entry name" value="PROTON/GLUTAMATE-ASPARTATE SYMPORTER"/>
    <property type="match status" value="1"/>
</dbReference>
<dbReference type="SUPFAM" id="SSF118215">
    <property type="entry name" value="Proton glutamate symport protein"/>
    <property type="match status" value="1"/>
</dbReference>
<evidence type="ECO:0000256" key="2">
    <source>
        <dbReference type="ARBA" id="ARBA00022448"/>
    </source>
</evidence>
<feature type="transmembrane region" description="Helical" evidence="6">
    <location>
        <begin position="59"/>
        <end position="80"/>
    </location>
</feature>
<dbReference type="GO" id="GO:0032329">
    <property type="term" value="P:serine transport"/>
    <property type="evidence" value="ECO:0007669"/>
    <property type="project" value="TreeGrafter"/>
</dbReference>
<dbReference type="AlphaFoldDB" id="A0A858PYA9"/>
<evidence type="ECO:0000256" key="1">
    <source>
        <dbReference type="ARBA" id="ARBA00004141"/>
    </source>
</evidence>
<keyword evidence="8" id="KW-1185">Reference proteome</keyword>
<accession>A0A858PYA9</accession>
<keyword evidence="3 6" id="KW-0812">Transmembrane</keyword>
<proteinExistence type="predicted"/>
<dbReference type="Proteomes" id="UP000500930">
    <property type="component" value="Chromosome"/>
</dbReference>
<feature type="transmembrane region" description="Helical" evidence="6">
    <location>
        <begin position="30"/>
        <end position="47"/>
    </location>
</feature>
<sequence length="393" mass="43254">MVVAAFCFADLFPYSVRSFSYGVSLAIKEVLVFILPLIVFSIVFQSVSKLQGTNALKVILSLIALIMLSNSASMTTAHFVGKFATSHMSGSLQVSESAKTGGLEPYFSFSLPSHISCLKAVLLGFLCGMVLPYVTKGRSFAIANIMGKYSIFILEKMFAPILPIFIAGLVFRMQSENLVGILQGNSEVALYFFFSALLHIILLYIIAAGFSLRDAFDKFKSMVPTALFAFTTMSSLISMPLILKTVKKNSGNNDLADIIVPTSLNVHLVGDCFLMIIMSLVISISFHGVGFISTADYATFLFYFLLTKFAVVSIPGGGILVMLPIFEQYLHYSPAMLSLITTLYVILDPITTFLNVLGNGAFSLLFSRIYDRISNKIRFREQLKGAVPDYKYF</sequence>
<evidence type="ECO:0000256" key="4">
    <source>
        <dbReference type="ARBA" id="ARBA00022989"/>
    </source>
</evidence>
<evidence type="ECO:0000256" key="5">
    <source>
        <dbReference type="ARBA" id="ARBA00023136"/>
    </source>
</evidence>
<dbReference type="GO" id="GO:0005295">
    <property type="term" value="F:neutral L-amino acid:sodium symporter activity"/>
    <property type="evidence" value="ECO:0007669"/>
    <property type="project" value="TreeGrafter"/>
</dbReference>
<name>A0A858PYA9_9RICK</name>
<feature type="transmembrane region" description="Helical" evidence="6">
    <location>
        <begin position="191"/>
        <end position="210"/>
    </location>
</feature>
<dbReference type="InterPro" id="IPR036458">
    <property type="entry name" value="Na:dicarbo_symporter_sf"/>
</dbReference>
<feature type="transmembrane region" description="Helical" evidence="6">
    <location>
        <begin position="113"/>
        <end position="134"/>
    </location>
</feature>
<feature type="transmembrane region" description="Helical" evidence="6">
    <location>
        <begin position="346"/>
        <end position="370"/>
    </location>
</feature>
<keyword evidence="4 6" id="KW-1133">Transmembrane helix</keyword>
<keyword evidence="2" id="KW-0813">Transport</keyword>
<comment type="subcellular location">
    <subcellularLocation>
        <location evidence="1">Membrane</location>
        <topology evidence="1">Multi-pass membrane protein</topology>
    </subcellularLocation>
</comment>
<evidence type="ECO:0000313" key="8">
    <source>
        <dbReference type="Proteomes" id="UP000500930"/>
    </source>
</evidence>
<feature type="transmembrane region" description="Helical" evidence="6">
    <location>
        <begin position="146"/>
        <end position="171"/>
    </location>
</feature>
<dbReference type="InterPro" id="IPR001991">
    <property type="entry name" value="Na-dicarboxylate_symporter"/>
</dbReference>
<evidence type="ECO:0000256" key="3">
    <source>
        <dbReference type="ARBA" id="ARBA00022692"/>
    </source>
</evidence>
<feature type="transmembrane region" description="Helical" evidence="6">
    <location>
        <begin position="273"/>
        <end position="293"/>
    </location>
</feature>
<evidence type="ECO:0000313" key="7">
    <source>
        <dbReference type="EMBL" id="QJC27557.1"/>
    </source>
</evidence>
<organism evidence="7 8">
    <name type="scientific">Anaplasma platys</name>
    <dbReference type="NCBI Taxonomy" id="949"/>
    <lineage>
        <taxon>Bacteria</taxon>
        <taxon>Pseudomonadati</taxon>
        <taxon>Pseudomonadota</taxon>
        <taxon>Alphaproteobacteria</taxon>
        <taxon>Rickettsiales</taxon>
        <taxon>Anaplasmataceae</taxon>
        <taxon>Anaplasma</taxon>
    </lineage>
</organism>
<dbReference type="Gene3D" id="1.10.3860.10">
    <property type="entry name" value="Sodium:dicarboxylate symporter"/>
    <property type="match status" value="1"/>
</dbReference>
<dbReference type="Pfam" id="PF00375">
    <property type="entry name" value="SDF"/>
    <property type="match status" value="1"/>
</dbReference>
<dbReference type="PANTHER" id="PTHR42865:SF8">
    <property type="entry name" value="SERINE_THREONINE TRANSPORTER SSTT"/>
    <property type="match status" value="1"/>
</dbReference>
<keyword evidence="5 6" id="KW-0472">Membrane</keyword>
<dbReference type="GO" id="GO:0005886">
    <property type="term" value="C:plasma membrane"/>
    <property type="evidence" value="ECO:0007669"/>
    <property type="project" value="TreeGrafter"/>
</dbReference>
<dbReference type="EMBL" id="CP046391">
    <property type="protein sequence ID" value="QJC27557.1"/>
    <property type="molecule type" value="Genomic_DNA"/>
</dbReference>
<dbReference type="KEGG" id="aplt:ANPL_02480"/>
<reference evidence="7 8" key="1">
    <citation type="journal article" date="2020" name="Pathogens">
        <title>First Whole Genome Sequence of Anaplasma platys, an Obligate Intracellular Rickettsial Pathogen of Dogs.</title>
        <authorList>
            <person name="Llanes A."/>
            <person name="Rajeev S."/>
        </authorList>
    </citation>
    <scope>NUCLEOTIDE SEQUENCE [LARGE SCALE GENOMIC DNA]</scope>
    <source>
        <strain evidence="7 8">S3</strain>
    </source>
</reference>
<gene>
    <name evidence="7" type="ORF">ANPL_02480</name>
</gene>
<feature type="transmembrane region" description="Helical" evidence="6">
    <location>
        <begin position="300"/>
        <end position="326"/>
    </location>
</feature>
<protein>
    <submittedName>
        <fullName evidence="7">Cation:dicarboxylase symporter family transporter</fullName>
    </submittedName>
</protein>
<evidence type="ECO:0000256" key="6">
    <source>
        <dbReference type="SAM" id="Phobius"/>
    </source>
</evidence>
<feature type="transmembrane region" description="Helical" evidence="6">
    <location>
        <begin position="222"/>
        <end position="243"/>
    </location>
</feature>